<dbReference type="OrthoDB" id="610933at2"/>
<dbReference type="STRING" id="320787.CA2015_2198"/>
<dbReference type="KEGG" id="camu:CA2015_2198"/>
<evidence type="ECO:0000256" key="1">
    <source>
        <dbReference type="SAM" id="Phobius"/>
    </source>
</evidence>
<reference evidence="2 3" key="1">
    <citation type="submission" date="2015-07" db="EMBL/GenBank/DDBJ databases">
        <authorList>
            <person name="Kim K.M."/>
        </authorList>
    </citation>
    <scope>NUCLEOTIDE SEQUENCE [LARGE SCALE GENOMIC DNA]</scope>
    <source>
        <strain evidence="2 3">KCTC 12363</strain>
    </source>
</reference>
<dbReference type="EMBL" id="CP012040">
    <property type="protein sequence ID" value="AKP51619.1"/>
    <property type="molecule type" value="Genomic_DNA"/>
</dbReference>
<dbReference type="AlphaFoldDB" id="A0A0H4PBK2"/>
<keyword evidence="1" id="KW-0472">Membrane</keyword>
<dbReference type="RefSeq" id="WP_048641935.1">
    <property type="nucleotide sequence ID" value="NZ_CP012040.1"/>
</dbReference>
<feature type="transmembrane region" description="Helical" evidence="1">
    <location>
        <begin position="6"/>
        <end position="26"/>
    </location>
</feature>
<evidence type="ECO:0000313" key="2">
    <source>
        <dbReference type="EMBL" id="AKP51619.1"/>
    </source>
</evidence>
<dbReference type="PATRIC" id="fig|320787.5.peg.2416"/>
<sequence length="555" mass="63904">MKKPVIITFIIGLVLLGFFYLLPVLVNNYLNKNAERIVSNMILRTSDFVGHEVNFGKIRLDYNYRGTFLKMDSVSIYPGKELMEEDKIKFNLSFKEASLTGFQWVDFLFYNSIHLDSAYIADVVLETITPDLEEITDKMGQDEGSQGENYRLIELNHFRVNKADFINKDSKSDSTRLLINDLFVFADGFSLSDEDIKSQEAIFSVDIIEGYLGEVQLHVNDYINVIQANDLSFNTAEQRLSIDKGAFKNKLRKYSYINRFDKETNWMEVNNARLEITGMNFQSYFREGKIDADNVQLDHLELEVFRDKRKVEDTSKRPKMIHDIVHDLPKSIWLKAINFENATISYQERPDTKAPSSGKIFFDQVNGEILGFTNYAEKLSQNDTLRITAKGRLMGEGQIDMQADYLINDRDGKFLLEGSIGAMNLTSLNNMIMPATRVALKQGRLDNLYFNITADDLDGTGDVVARYSDLKIEILDKNYKRNKNVFRDIGAFLANTLVIKTHNPQKSGDLQKGEVYFQREKHKFIFHYWWNLILSGLKSTITGDTEQDLREKAAN</sequence>
<dbReference type="Proteomes" id="UP000036520">
    <property type="component" value="Chromosome"/>
</dbReference>
<evidence type="ECO:0008006" key="4">
    <source>
        <dbReference type="Google" id="ProtNLM"/>
    </source>
</evidence>
<accession>A0A0H4PBK2</accession>
<evidence type="ECO:0000313" key="3">
    <source>
        <dbReference type="Proteomes" id="UP000036520"/>
    </source>
</evidence>
<gene>
    <name evidence="2" type="ORF">CA2015_2198</name>
</gene>
<organism evidence="2 3">
    <name type="scientific">Cyclobacterium amurskyense</name>
    <dbReference type="NCBI Taxonomy" id="320787"/>
    <lineage>
        <taxon>Bacteria</taxon>
        <taxon>Pseudomonadati</taxon>
        <taxon>Bacteroidota</taxon>
        <taxon>Cytophagia</taxon>
        <taxon>Cytophagales</taxon>
        <taxon>Cyclobacteriaceae</taxon>
        <taxon>Cyclobacterium</taxon>
    </lineage>
</organism>
<keyword evidence="3" id="KW-1185">Reference proteome</keyword>
<keyword evidence="1" id="KW-1133">Transmembrane helix</keyword>
<name>A0A0H4PBK2_9BACT</name>
<keyword evidence="1" id="KW-0812">Transmembrane</keyword>
<protein>
    <recommendedName>
        <fullName evidence="4">DUF748 domain-containing protein</fullName>
    </recommendedName>
</protein>
<proteinExistence type="predicted"/>